<name>A0A1G8FRL5_9BACI</name>
<dbReference type="Proteomes" id="UP000199017">
    <property type="component" value="Unassembled WGS sequence"/>
</dbReference>
<dbReference type="EMBL" id="FNDU01000003">
    <property type="protein sequence ID" value="SDH84793.1"/>
    <property type="molecule type" value="Genomic_DNA"/>
</dbReference>
<reference evidence="1 2" key="1">
    <citation type="submission" date="2016-10" db="EMBL/GenBank/DDBJ databases">
        <authorList>
            <person name="de Groot N.N."/>
        </authorList>
    </citation>
    <scope>NUCLEOTIDE SEQUENCE [LARGE SCALE GENOMIC DNA]</scope>
    <source>
        <strain evidence="2">P4B,CCM 7963,CECT 7998,DSM 25260,IBRC-M 10614,KCTC 13821</strain>
    </source>
</reference>
<evidence type="ECO:0000313" key="2">
    <source>
        <dbReference type="Proteomes" id="UP000199017"/>
    </source>
</evidence>
<sequence>MQKVTSIVNNTVKESKQRNTHHLTVGIGRLYKGMENIKKAMMKQTKHLPIYQNERKKGLFITRILG</sequence>
<dbReference type="AlphaFoldDB" id="A0A1G8FRL5"/>
<organism evidence="1 2">
    <name type="scientific">Alteribacillus bidgolensis</name>
    <dbReference type="NCBI Taxonomy" id="930129"/>
    <lineage>
        <taxon>Bacteria</taxon>
        <taxon>Bacillati</taxon>
        <taxon>Bacillota</taxon>
        <taxon>Bacilli</taxon>
        <taxon>Bacillales</taxon>
        <taxon>Bacillaceae</taxon>
        <taxon>Alteribacillus</taxon>
    </lineage>
</organism>
<evidence type="ECO:0000313" key="1">
    <source>
        <dbReference type="EMBL" id="SDH84793.1"/>
    </source>
</evidence>
<keyword evidence="2" id="KW-1185">Reference proteome</keyword>
<dbReference type="STRING" id="930129.SAMN05216352_10356"/>
<accession>A0A1G8FRL5</accession>
<proteinExistence type="predicted"/>
<dbReference type="RefSeq" id="WP_091582266.1">
    <property type="nucleotide sequence ID" value="NZ_FNDU01000003.1"/>
</dbReference>
<protein>
    <submittedName>
        <fullName evidence="1">Uncharacterized protein</fullName>
    </submittedName>
</protein>
<gene>
    <name evidence="1" type="ORF">SAMN05216352_10356</name>
</gene>